<evidence type="ECO:0000313" key="3">
    <source>
        <dbReference type="Proteomes" id="UP000182466"/>
    </source>
</evidence>
<dbReference type="EMBL" id="FPAW01000031">
    <property type="protein sequence ID" value="SFU13460.1"/>
    <property type="molecule type" value="Genomic_DNA"/>
</dbReference>
<dbReference type="Proteomes" id="UP000182466">
    <property type="component" value="Unassembled WGS sequence"/>
</dbReference>
<dbReference type="AlphaFoldDB" id="A0A1I7DP29"/>
<proteinExistence type="predicted"/>
<accession>A0A1I7DP29</accession>
<feature type="region of interest" description="Disordered" evidence="1">
    <location>
        <begin position="1"/>
        <end position="29"/>
    </location>
</feature>
<sequence>MKPDTGGAPPPFASVSWSHGETKAPPGDM</sequence>
<name>A0A1I7DP29_9RHOB</name>
<protein>
    <submittedName>
        <fullName evidence="2">Uncharacterized protein</fullName>
    </submittedName>
</protein>
<keyword evidence="3" id="KW-1185">Reference proteome</keyword>
<organism evidence="2 3">
    <name type="scientific">Sedimentitalea nanhaiensis</name>
    <dbReference type="NCBI Taxonomy" id="999627"/>
    <lineage>
        <taxon>Bacteria</taxon>
        <taxon>Pseudomonadati</taxon>
        <taxon>Pseudomonadota</taxon>
        <taxon>Alphaproteobacteria</taxon>
        <taxon>Rhodobacterales</taxon>
        <taxon>Paracoccaceae</taxon>
        <taxon>Sedimentitalea</taxon>
    </lineage>
</organism>
<evidence type="ECO:0000313" key="2">
    <source>
        <dbReference type="EMBL" id="SFU13460.1"/>
    </source>
</evidence>
<evidence type="ECO:0000256" key="1">
    <source>
        <dbReference type="SAM" id="MobiDB-lite"/>
    </source>
</evidence>
<gene>
    <name evidence="2" type="ORF">SAMN05216236_13158</name>
</gene>
<reference evidence="2 3" key="1">
    <citation type="submission" date="2016-10" db="EMBL/GenBank/DDBJ databases">
        <authorList>
            <person name="de Groot N.N."/>
        </authorList>
    </citation>
    <scope>NUCLEOTIDE SEQUENCE [LARGE SCALE GENOMIC DNA]</scope>
    <source>
        <strain evidence="2 3">CGMCC 1.10959</strain>
    </source>
</reference>